<reference evidence="5 6" key="1">
    <citation type="submission" date="2016-08" db="EMBL/GenBank/DDBJ databases">
        <authorList>
            <person name="Seilhamer J.J."/>
        </authorList>
    </citation>
    <scope>NUCLEOTIDE SEQUENCE [LARGE SCALE GENOMIC DNA]</scope>
    <source>
        <strain evidence="5 6">P1-7</strain>
    </source>
</reference>
<dbReference type="InterPro" id="IPR036895">
    <property type="entry name" value="Uracil-DNA_glycosylase-like_sf"/>
</dbReference>
<dbReference type="GO" id="GO:0006285">
    <property type="term" value="P:base-excision repair, AP site formation"/>
    <property type="evidence" value="ECO:0007669"/>
    <property type="project" value="InterPro"/>
</dbReference>
<dbReference type="AlphaFoldDB" id="A0A1C3XF31"/>
<dbReference type="GO" id="GO:0008263">
    <property type="term" value="F:pyrimidine-specific mismatch base pair DNA N-glycosylase activity"/>
    <property type="evidence" value="ECO:0007669"/>
    <property type="project" value="TreeGrafter"/>
</dbReference>
<keyword evidence="3" id="KW-0234">DNA repair</keyword>
<gene>
    <name evidence="5" type="ORF">GA0061101_13525</name>
</gene>
<dbReference type="CDD" id="cd10028">
    <property type="entry name" value="UDG-F2_TDG_MUG"/>
    <property type="match status" value="1"/>
</dbReference>
<dbReference type="OrthoDB" id="9799921at2"/>
<sequence>MSSDIVRHQNAEQAAVGLSDVLDFRLSVVFCGLNPALTAVRDGRNFSSPSNRFWKVLHLSGFTPRLLQAEEEQELLQYGCGITAVVSRATRSAIEITTSDYKEAAPLFEAKMRKFAPANLAFLGKAAFAAITSKPDCDWGKQSDFFAGAQTWVLPNPSGLNRAFSLDRLKAHYLQLRAETEPTARHGDL</sequence>
<name>A0A1C3XF31_9HYPH</name>
<dbReference type="Proteomes" id="UP000199205">
    <property type="component" value="Unassembled WGS sequence"/>
</dbReference>
<evidence type="ECO:0000256" key="2">
    <source>
        <dbReference type="ARBA" id="ARBA00022801"/>
    </source>
</evidence>
<dbReference type="Gene3D" id="3.40.470.10">
    <property type="entry name" value="Uracil-DNA glycosylase-like domain"/>
    <property type="match status" value="1"/>
</dbReference>
<dbReference type="GO" id="GO:0004844">
    <property type="term" value="F:uracil DNA N-glycosylase activity"/>
    <property type="evidence" value="ECO:0007669"/>
    <property type="project" value="TreeGrafter"/>
</dbReference>
<dbReference type="Pfam" id="PF03167">
    <property type="entry name" value="UDG"/>
    <property type="match status" value="1"/>
</dbReference>
<evidence type="ECO:0000256" key="1">
    <source>
        <dbReference type="ARBA" id="ARBA00022763"/>
    </source>
</evidence>
<feature type="domain" description="Uracil-DNA glycosylase-like" evidence="4">
    <location>
        <begin position="23"/>
        <end position="168"/>
    </location>
</feature>
<dbReference type="SUPFAM" id="SSF52141">
    <property type="entry name" value="Uracil-DNA glycosylase-like"/>
    <property type="match status" value="1"/>
</dbReference>
<dbReference type="PANTHER" id="PTHR12159:SF9">
    <property type="entry name" value="G_T MISMATCH-SPECIFIC THYMINE DNA GLYCOSYLASE"/>
    <property type="match status" value="1"/>
</dbReference>
<evidence type="ECO:0000256" key="3">
    <source>
        <dbReference type="ARBA" id="ARBA00023204"/>
    </source>
</evidence>
<keyword evidence="2" id="KW-0378">Hydrolase</keyword>
<evidence type="ECO:0000259" key="4">
    <source>
        <dbReference type="Pfam" id="PF03167"/>
    </source>
</evidence>
<evidence type="ECO:0000313" key="5">
    <source>
        <dbReference type="EMBL" id="SCB50867.1"/>
    </source>
</evidence>
<dbReference type="InterPro" id="IPR015637">
    <property type="entry name" value="MUG/TDG"/>
</dbReference>
<protein>
    <submittedName>
        <fullName evidence="5">G/U mismatch-specific uracil-DNA glycosylase</fullName>
    </submittedName>
</protein>
<organism evidence="5 6">
    <name type="scientific">Rhizobium lusitanum</name>
    <dbReference type="NCBI Taxonomy" id="293958"/>
    <lineage>
        <taxon>Bacteria</taxon>
        <taxon>Pseudomonadati</taxon>
        <taxon>Pseudomonadota</taxon>
        <taxon>Alphaproteobacteria</taxon>
        <taxon>Hyphomicrobiales</taxon>
        <taxon>Rhizobiaceae</taxon>
        <taxon>Rhizobium/Agrobacterium group</taxon>
        <taxon>Rhizobium</taxon>
    </lineage>
</organism>
<dbReference type="InterPro" id="IPR005122">
    <property type="entry name" value="Uracil-DNA_glycosylase-like"/>
</dbReference>
<dbReference type="RefSeq" id="WP_047640071.1">
    <property type="nucleotide sequence ID" value="NZ_FMAF01000035.1"/>
</dbReference>
<keyword evidence="1" id="KW-0227">DNA damage</keyword>
<dbReference type="NCBIfam" id="NF007570">
    <property type="entry name" value="PRK10201.1"/>
    <property type="match status" value="1"/>
</dbReference>
<dbReference type="EMBL" id="FMAF01000035">
    <property type="protein sequence ID" value="SCB50867.1"/>
    <property type="molecule type" value="Genomic_DNA"/>
</dbReference>
<proteinExistence type="predicted"/>
<evidence type="ECO:0000313" key="6">
    <source>
        <dbReference type="Proteomes" id="UP000199205"/>
    </source>
</evidence>
<dbReference type="PANTHER" id="PTHR12159">
    <property type="entry name" value="G/T AND G/U MISMATCH-SPECIFIC DNA GLYCOSYLASE"/>
    <property type="match status" value="1"/>
</dbReference>
<accession>A0A1C3XF31</accession>